<evidence type="ECO:0000313" key="2">
    <source>
        <dbReference type="EMBL" id="GEC21078.1"/>
    </source>
</evidence>
<keyword evidence="1" id="KW-0812">Transmembrane</keyword>
<dbReference type="Proteomes" id="UP000320338">
    <property type="component" value="Unassembled WGS sequence"/>
</dbReference>
<keyword evidence="1" id="KW-1133">Transmembrane helix</keyword>
<protein>
    <submittedName>
        <fullName evidence="2">Uncharacterized protein</fullName>
    </submittedName>
</protein>
<reference evidence="2 3" key="1">
    <citation type="submission" date="2019-06" db="EMBL/GenBank/DDBJ databases">
        <title>Whole genome shotgun sequence of Pseudonocardia hydrocarbonoxydans NBRC 14498.</title>
        <authorList>
            <person name="Hosoyama A."/>
            <person name="Uohara A."/>
            <person name="Ohji S."/>
            <person name="Ichikawa N."/>
        </authorList>
    </citation>
    <scope>NUCLEOTIDE SEQUENCE [LARGE SCALE GENOMIC DNA]</scope>
    <source>
        <strain evidence="2 3">NBRC 14498</strain>
    </source>
</reference>
<gene>
    <name evidence="2" type="ORF">PHY01_33610</name>
</gene>
<proteinExistence type="predicted"/>
<dbReference type="AlphaFoldDB" id="A0A4Y3WRE9"/>
<name>A0A4Y3WRE9_9PSEU</name>
<dbReference type="RefSeq" id="WP_141279719.1">
    <property type="nucleotide sequence ID" value="NZ_BAAARZ010000007.1"/>
</dbReference>
<sequence length="73" mass="7597">MRSRTSEAWQGLVGFVVVTLGVVPLVVLAFGAPTGGLWGLVLDGDAGVAAWIWPGLVVVAGVVTIGVLERRKR</sequence>
<feature type="transmembrane region" description="Helical" evidence="1">
    <location>
        <begin position="50"/>
        <end position="68"/>
    </location>
</feature>
<comment type="caution">
    <text evidence="2">The sequence shown here is derived from an EMBL/GenBank/DDBJ whole genome shotgun (WGS) entry which is preliminary data.</text>
</comment>
<evidence type="ECO:0000256" key="1">
    <source>
        <dbReference type="SAM" id="Phobius"/>
    </source>
</evidence>
<dbReference type="EMBL" id="BJNG01000026">
    <property type="protein sequence ID" value="GEC21078.1"/>
    <property type="molecule type" value="Genomic_DNA"/>
</dbReference>
<feature type="transmembrane region" description="Helical" evidence="1">
    <location>
        <begin position="12"/>
        <end position="30"/>
    </location>
</feature>
<keyword evidence="1" id="KW-0472">Membrane</keyword>
<evidence type="ECO:0000313" key="3">
    <source>
        <dbReference type="Proteomes" id="UP000320338"/>
    </source>
</evidence>
<keyword evidence="3" id="KW-1185">Reference proteome</keyword>
<accession>A0A4Y3WRE9</accession>
<organism evidence="2 3">
    <name type="scientific">Pseudonocardia hydrocarbonoxydans</name>
    <dbReference type="NCBI Taxonomy" id="76726"/>
    <lineage>
        <taxon>Bacteria</taxon>
        <taxon>Bacillati</taxon>
        <taxon>Actinomycetota</taxon>
        <taxon>Actinomycetes</taxon>
        <taxon>Pseudonocardiales</taxon>
        <taxon>Pseudonocardiaceae</taxon>
        <taxon>Pseudonocardia</taxon>
    </lineage>
</organism>